<dbReference type="EMBL" id="SOBK01000001">
    <property type="protein sequence ID" value="TDT91903.1"/>
    <property type="molecule type" value="Genomic_DNA"/>
</dbReference>
<evidence type="ECO:0000259" key="2">
    <source>
        <dbReference type="PROSITE" id="PS50006"/>
    </source>
</evidence>
<dbReference type="InterPro" id="IPR008984">
    <property type="entry name" value="SMAD_FHA_dom_sf"/>
</dbReference>
<dbReference type="PROSITE" id="PS50006">
    <property type="entry name" value="FHA_DOMAIN"/>
    <property type="match status" value="1"/>
</dbReference>
<dbReference type="CDD" id="cd00060">
    <property type="entry name" value="FHA"/>
    <property type="match status" value="1"/>
</dbReference>
<dbReference type="SUPFAM" id="SSF49879">
    <property type="entry name" value="SMAD/FHA domain"/>
    <property type="match status" value="1"/>
</dbReference>
<evidence type="ECO:0000313" key="4">
    <source>
        <dbReference type="Proteomes" id="UP000295506"/>
    </source>
</evidence>
<reference evidence="3 4" key="1">
    <citation type="submission" date="2019-03" db="EMBL/GenBank/DDBJ databases">
        <title>Genomic Encyclopedia of Type Strains, Phase IV (KMG-IV): sequencing the most valuable type-strain genomes for metagenomic binning, comparative biology and taxonomic classification.</title>
        <authorList>
            <person name="Goeker M."/>
        </authorList>
    </citation>
    <scope>NUCLEOTIDE SEQUENCE [LARGE SCALE GENOMIC DNA]</scope>
    <source>
        <strain evidence="3 4">DSM 101483</strain>
    </source>
</reference>
<feature type="domain" description="FHA" evidence="2">
    <location>
        <begin position="139"/>
        <end position="196"/>
    </location>
</feature>
<name>A0AA94PNU5_9BACT</name>
<feature type="region of interest" description="Disordered" evidence="1">
    <location>
        <begin position="47"/>
        <end position="67"/>
    </location>
</feature>
<dbReference type="AlphaFoldDB" id="A0AA94PNU5"/>
<dbReference type="RefSeq" id="WP_078063665.1">
    <property type="nucleotide sequence ID" value="NZ_CP014206.1"/>
</dbReference>
<dbReference type="Gene3D" id="2.60.200.20">
    <property type="match status" value="1"/>
</dbReference>
<dbReference type="Pfam" id="PF00498">
    <property type="entry name" value="FHA"/>
    <property type="match status" value="1"/>
</dbReference>
<comment type="caution">
    <text evidence="3">The sequence shown here is derived from an EMBL/GenBank/DDBJ whole genome shotgun (WGS) entry which is preliminary data.</text>
</comment>
<dbReference type="InterPro" id="IPR000253">
    <property type="entry name" value="FHA_dom"/>
</dbReference>
<protein>
    <submittedName>
        <fullName evidence="3">Type III secretion system (T3SS) inner membrane Yop/YscD-like protein</fullName>
    </submittedName>
</protein>
<accession>A0AA94PNU5</accession>
<gene>
    <name evidence="3" type="ORF">EDC59_101306</name>
</gene>
<evidence type="ECO:0000256" key="1">
    <source>
        <dbReference type="SAM" id="MobiDB-lite"/>
    </source>
</evidence>
<evidence type="ECO:0000313" key="3">
    <source>
        <dbReference type="EMBL" id="TDT91903.1"/>
    </source>
</evidence>
<sequence>MALTRCDAGLHFYDPAKNTSCPYCRIQGTSDGGDATTAAGDETVAVESGGMSMPGRRNSPDTTQGMYDEDETVSIGIGDMTTAGYDTEQYVTVPGGLDPDAPTVGGFRKKTRFAPIVGWLVCVDGSERGKDYRIRPGINLVGRSDTCDIVIKGDDTISRVEHAELEYDPEENSYYLIRKKNPEVRLNGTKVREPKQISAYDVIQFGEMAFLFIPLCSEKFQWSVKD</sequence>
<organism evidence="3 4">
    <name type="scientific">Pseudodesulfovibrio indicus</name>
    <dbReference type="NCBI Taxonomy" id="1716143"/>
    <lineage>
        <taxon>Bacteria</taxon>
        <taxon>Pseudomonadati</taxon>
        <taxon>Thermodesulfobacteriota</taxon>
        <taxon>Desulfovibrionia</taxon>
        <taxon>Desulfovibrionales</taxon>
        <taxon>Desulfovibrionaceae</taxon>
    </lineage>
</organism>
<dbReference type="Proteomes" id="UP000295506">
    <property type="component" value="Unassembled WGS sequence"/>
</dbReference>
<proteinExistence type="predicted"/>